<proteinExistence type="predicted"/>
<dbReference type="EMBL" id="AUWY01000026">
    <property type="protein sequence ID" value="EQB33708.1"/>
    <property type="molecule type" value="Genomic_DNA"/>
</dbReference>
<name>T0KK91_9SPHN</name>
<accession>T0KK91</accession>
<dbReference type="Proteomes" id="UP000015523">
    <property type="component" value="Unassembled WGS sequence"/>
</dbReference>
<keyword evidence="2" id="KW-1185">Reference proteome</keyword>
<dbReference type="AlphaFoldDB" id="T0KK91"/>
<gene>
    <name evidence="1" type="ORF">M529_02915</name>
</gene>
<evidence type="ECO:0000313" key="1">
    <source>
        <dbReference type="EMBL" id="EQB33708.1"/>
    </source>
</evidence>
<protein>
    <submittedName>
        <fullName evidence="1">Uncharacterized protein</fullName>
    </submittedName>
</protein>
<reference evidence="1 2" key="1">
    <citation type="journal article" date="2013" name="Genome Announc.">
        <title>Draft Genome Sequence of Sphingobium ummariense Strain RL-3, a Hexachlorocyclohexane-Degrading Bacterium.</title>
        <authorList>
            <person name="Kohli P."/>
            <person name="Dua A."/>
            <person name="Sangwan N."/>
            <person name="Oldach P."/>
            <person name="Khurana J.P."/>
            <person name="Lal R."/>
        </authorList>
    </citation>
    <scope>NUCLEOTIDE SEQUENCE [LARGE SCALE GENOMIC DNA]</scope>
    <source>
        <strain evidence="1 2">RL-3</strain>
    </source>
</reference>
<evidence type="ECO:0000313" key="2">
    <source>
        <dbReference type="Proteomes" id="UP000015523"/>
    </source>
</evidence>
<organism evidence="1 2">
    <name type="scientific">Sphingobium ummariense RL-3</name>
    <dbReference type="NCBI Taxonomy" id="1346791"/>
    <lineage>
        <taxon>Bacteria</taxon>
        <taxon>Pseudomonadati</taxon>
        <taxon>Pseudomonadota</taxon>
        <taxon>Alphaproteobacteria</taxon>
        <taxon>Sphingomonadales</taxon>
        <taxon>Sphingomonadaceae</taxon>
        <taxon>Sphingobium</taxon>
    </lineage>
</organism>
<dbReference type="STRING" id="1346791.M529_02915"/>
<sequence length="101" mass="10926">MQRPALSGEGFDRLDVTPVRLCGECEAGQDAVPIEKDSTGATGALVASFLGAAEVEMLPQVVEQRDPGVVRRQDFHTVHAYRHIFAPVAGRTQPVSITRKI</sequence>
<comment type="caution">
    <text evidence="1">The sequence shown here is derived from an EMBL/GenBank/DDBJ whole genome shotgun (WGS) entry which is preliminary data.</text>
</comment>